<gene>
    <name evidence="2" type="ORF">M9458_016786</name>
</gene>
<evidence type="ECO:0000313" key="3">
    <source>
        <dbReference type="Proteomes" id="UP001529510"/>
    </source>
</evidence>
<feature type="non-terminal residue" evidence="2">
    <location>
        <position position="125"/>
    </location>
</feature>
<evidence type="ECO:0008006" key="4">
    <source>
        <dbReference type="Google" id="ProtNLM"/>
    </source>
</evidence>
<evidence type="ECO:0000256" key="1">
    <source>
        <dbReference type="SAM" id="MobiDB-lite"/>
    </source>
</evidence>
<dbReference type="AlphaFoldDB" id="A0ABD0QV49"/>
<name>A0ABD0QV49_CIRMR</name>
<keyword evidence="3" id="KW-1185">Reference proteome</keyword>
<accession>A0ABD0QV49</accession>
<feature type="region of interest" description="Disordered" evidence="1">
    <location>
        <begin position="1"/>
        <end position="93"/>
    </location>
</feature>
<organism evidence="2 3">
    <name type="scientific">Cirrhinus mrigala</name>
    <name type="common">Mrigala</name>
    <dbReference type="NCBI Taxonomy" id="683832"/>
    <lineage>
        <taxon>Eukaryota</taxon>
        <taxon>Metazoa</taxon>
        <taxon>Chordata</taxon>
        <taxon>Craniata</taxon>
        <taxon>Vertebrata</taxon>
        <taxon>Euteleostomi</taxon>
        <taxon>Actinopterygii</taxon>
        <taxon>Neopterygii</taxon>
        <taxon>Teleostei</taxon>
        <taxon>Ostariophysi</taxon>
        <taxon>Cypriniformes</taxon>
        <taxon>Cyprinidae</taxon>
        <taxon>Labeoninae</taxon>
        <taxon>Labeonini</taxon>
        <taxon>Cirrhinus</taxon>
    </lineage>
</organism>
<protein>
    <recommendedName>
        <fullName evidence="4">Prolactin receptor</fullName>
    </recommendedName>
</protein>
<evidence type="ECO:0000313" key="2">
    <source>
        <dbReference type="EMBL" id="KAL0189687.1"/>
    </source>
</evidence>
<dbReference type="Proteomes" id="UP001529510">
    <property type="component" value="Unassembled WGS sequence"/>
</dbReference>
<feature type="non-terminal residue" evidence="2">
    <location>
        <position position="1"/>
    </location>
</feature>
<dbReference type="EMBL" id="JAMKFB020000007">
    <property type="protein sequence ID" value="KAL0189687.1"/>
    <property type="molecule type" value="Genomic_DNA"/>
</dbReference>
<comment type="caution">
    <text evidence="2">The sequence shown here is derived from an EMBL/GenBank/DDBJ whole genome shotgun (WGS) entry which is preliminary data.</text>
</comment>
<reference evidence="2 3" key="1">
    <citation type="submission" date="2024-05" db="EMBL/GenBank/DDBJ databases">
        <title>Genome sequencing and assembly of Indian major carp, Cirrhinus mrigala (Hamilton, 1822).</title>
        <authorList>
            <person name="Mohindra V."/>
            <person name="Chowdhury L.M."/>
            <person name="Lal K."/>
            <person name="Jena J.K."/>
        </authorList>
    </citation>
    <scope>NUCLEOTIDE SEQUENCE [LARGE SCALE GENOMIC DNA]</scope>
    <source>
        <strain evidence="2">CM1030</strain>
        <tissue evidence="2">Blood</tissue>
    </source>
</reference>
<proteinExistence type="predicted"/>
<sequence>LLGVEGSRPGTLSPELPGAERSGERHTDEASATSVPWHPAPGELDESERTRGDIAMSPESQRGPPKRGQTFSKSASPPRDEASIPRASAPASTGCLLHVEMPRDMNCPQREEFVLGPQKDLVHQL</sequence>